<evidence type="ECO:0000313" key="2">
    <source>
        <dbReference type="Proteomes" id="UP000719412"/>
    </source>
</evidence>
<dbReference type="Proteomes" id="UP000719412">
    <property type="component" value="Unassembled WGS sequence"/>
</dbReference>
<gene>
    <name evidence="1" type="ORF">GEV33_003241</name>
</gene>
<evidence type="ECO:0000313" key="1">
    <source>
        <dbReference type="EMBL" id="KAH0819550.1"/>
    </source>
</evidence>
<dbReference type="AlphaFoldDB" id="A0A8J6HIU1"/>
<dbReference type="EMBL" id="JABDTM020014272">
    <property type="protein sequence ID" value="KAH0819550.1"/>
    <property type="molecule type" value="Genomic_DNA"/>
</dbReference>
<sequence length="166" mass="20451">MGARSGQRNTRLHSEGRVYRNMLKVKAGKRAAKLEDKMDRKEECRILTKCRKEQKKNKEKKEREKYHQRNRYASEGVERLRAKGRWINVELTEGDKDTDKEYERCMTEEILKYLGRESTKERKMMVRFRCGNEERKNRYWTEGEERRCYEERGTIEYYVEWNRENY</sequence>
<name>A0A8J6HIU1_TENMO</name>
<organism evidence="1 2">
    <name type="scientific">Tenebrio molitor</name>
    <name type="common">Yellow mealworm beetle</name>
    <dbReference type="NCBI Taxonomy" id="7067"/>
    <lineage>
        <taxon>Eukaryota</taxon>
        <taxon>Metazoa</taxon>
        <taxon>Ecdysozoa</taxon>
        <taxon>Arthropoda</taxon>
        <taxon>Hexapoda</taxon>
        <taxon>Insecta</taxon>
        <taxon>Pterygota</taxon>
        <taxon>Neoptera</taxon>
        <taxon>Endopterygota</taxon>
        <taxon>Coleoptera</taxon>
        <taxon>Polyphaga</taxon>
        <taxon>Cucujiformia</taxon>
        <taxon>Tenebrionidae</taxon>
        <taxon>Tenebrio</taxon>
    </lineage>
</organism>
<proteinExistence type="predicted"/>
<reference evidence="1" key="2">
    <citation type="submission" date="2021-08" db="EMBL/GenBank/DDBJ databases">
        <authorList>
            <person name="Eriksson T."/>
        </authorList>
    </citation>
    <scope>NUCLEOTIDE SEQUENCE</scope>
    <source>
        <strain evidence="1">Stoneville</strain>
        <tissue evidence="1">Whole head</tissue>
    </source>
</reference>
<reference evidence="1" key="1">
    <citation type="journal article" date="2020" name="J Insects Food Feed">
        <title>The yellow mealworm (Tenebrio molitor) genome: a resource for the emerging insects as food and feed industry.</title>
        <authorList>
            <person name="Eriksson T."/>
            <person name="Andere A."/>
            <person name="Kelstrup H."/>
            <person name="Emery V."/>
            <person name="Picard C."/>
        </authorList>
    </citation>
    <scope>NUCLEOTIDE SEQUENCE</scope>
    <source>
        <strain evidence="1">Stoneville</strain>
        <tissue evidence="1">Whole head</tissue>
    </source>
</reference>
<accession>A0A8J6HIU1</accession>
<comment type="caution">
    <text evidence="1">The sequence shown here is derived from an EMBL/GenBank/DDBJ whole genome shotgun (WGS) entry which is preliminary data.</text>
</comment>
<keyword evidence="2" id="KW-1185">Reference proteome</keyword>
<protein>
    <submittedName>
        <fullName evidence="1">Uncharacterized protein</fullName>
    </submittedName>
</protein>